<dbReference type="Proteomes" id="UP000266841">
    <property type="component" value="Unassembled WGS sequence"/>
</dbReference>
<sequence>MGVLREELERAASKERKRKRREDGHDENEELAIKGDINDRPNDNLEEEQEDASNSNNILLEVFESTPRLVASASLGQVYRARLRSTDQDVAVKVQRPDILETVSLDLFLLLSYGRLVDKVCSVLTNQVPYHESFLTDFAAGAYMELNYENEGSNQEYFRSELRKRKGTKDRVVVPRVHGEHTTRRVLVSEWIDGTPLARSSPEQIRRLIPVGVELFLTQLLDIGRFHADPHPGNLYVTKSKEDGTTPVLCLLDFGLVAKVSQDERESMTRAIVNLLRGDYDALISTDAKSLGFLPPDADVTDLRPVLETILRRGLLESGSDMNDRRRNLMAISDELNEVFFRYPFSVPPFFALVTRGLGLLEGIALAGDPDFDIFRASYPYATRRAVEAFGSVAGSDAWRLPRWVCNVAGR</sequence>
<feature type="domain" description="Protein kinase" evidence="3">
    <location>
        <begin position="64"/>
        <end position="411"/>
    </location>
</feature>
<protein>
    <recommendedName>
        <fullName evidence="3">Protein kinase domain-containing protein</fullName>
    </recommendedName>
</protein>
<feature type="compositionally biased region" description="Basic and acidic residues" evidence="2">
    <location>
        <begin position="31"/>
        <end position="43"/>
    </location>
</feature>
<dbReference type="OrthoDB" id="427480at2759"/>
<dbReference type="InterPro" id="IPR011009">
    <property type="entry name" value="Kinase-like_dom_sf"/>
</dbReference>
<dbReference type="PANTHER" id="PTHR10566:SF117">
    <property type="entry name" value="UNUSUAL PROTEIN KINASE-RELATED"/>
    <property type="match status" value="1"/>
</dbReference>
<evidence type="ECO:0000313" key="4">
    <source>
        <dbReference type="EMBL" id="EJK47436.1"/>
    </source>
</evidence>
<keyword evidence="5" id="KW-1185">Reference proteome</keyword>
<evidence type="ECO:0000256" key="1">
    <source>
        <dbReference type="ARBA" id="ARBA00009670"/>
    </source>
</evidence>
<dbReference type="AlphaFoldDB" id="K0REE6"/>
<dbReference type="PROSITE" id="PS50011">
    <property type="entry name" value="PROTEIN_KINASE_DOM"/>
    <property type="match status" value="1"/>
</dbReference>
<dbReference type="InterPro" id="IPR000719">
    <property type="entry name" value="Prot_kinase_dom"/>
</dbReference>
<accession>K0REE6</accession>
<dbReference type="GO" id="GO:0004672">
    <property type="term" value="F:protein kinase activity"/>
    <property type="evidence" value="ECO:0007669"/>
    <property type="project" value="InterPro"/>
</dbReference>
<dbReference type="SUPFAM" id="SSF56112">
    <property type="entry name" value="Protein kinase-like (PK-like)"/>
    <property type="match status" value="1"/>
</dbReference>
<feature type="region of interest" description="Disordered" evidence="2">
    <location>
        <begin position="1"/>
        <end position="53"/>
    </location>
</feature>
<gene>
    <name evidence="4" type="ORF">THAOC_33844</name>
</gene>
<evidence type="ECO:0000313" key="5">
    <source>
        <dbReference type="Proteomes" id="UP000266841"/>
    </source>
</evidence>
<dbReference type="CDD" id="cd05121">
    <property type="entry name" value="ABC1_ADCK3-like"/>
    <property type="match status" value="1"/>
</dbReference>
<comment type="caution">
    <text evidence="4">The sequence shown here is derived from an EMBL/GenBank/DDBJ whole genome shotgun (WGS) entry which is preliminary data.</text>
</comment>
<name>K0REE6_THAOC</name>
<dbReference type="eggNOG" id="KOG1235">
    <property type="taxonomic scope" value="Eukaryota"/>
</dbReference>
<proteinExistence type="inferred from homology"/>
<dbReference type="InterPro" id="IPR050154">
    <property type="entry name" value="UbiB_kinase"/>
</dbReference>
<dbReference type="PANTHER" id="PTHR10566">
    <property type="entry name" value="CHAPERONE-ACTIVITY OF BC1 COMPLEX CABC1 -RELATED"/>
    <property type="match status" value="1"/>
</dbReference>
<evidence type="ECO:0000256" key="2">
    <source>
        <dbReference type="SAM" id="MobiDB-lite"/>
    </source>
</evidence>
<organism evidence="4 5">
    <name type="scientific">Thalassiosira oceanica</name>
    <name type="common">Marine diatom</name>
    <dbReference type="NCBI Taxonomy" id="159749"/>
    <lineage>
        <taxon>Eukaryota</taxon>
        <taxon>Sar</taxon>
        <taxon>Stramenopiles</taxon>
        <taxon>Ochrophyta</taxon>
        <taxon>Bacillariophyta</taxon>
        <taxon>Coscinodiscophyceae</taxon>
        <taxon>Thalassiosirophycidae</taxon>
        <taxon>Thalassiosirales</taxon>
        <taxon>Thalassiosiraceae</taxon>
        <taxon>Thalassiosira</taxon>
    </lineage>
</organism>
<comment type="similarity">
    <text evidence="1">Belongs to the protein kinase superfamily. ADCK protein kinase family.</text>
</comment>
<feature type="compositionally biased region" description="Basic and acidic residues" evidence="2">
    <location>
        <begin position="1"/>
        <end position="14"/>
    </location>
</feature>
<dbReference type="GO" id="GO:0005524">
    <property type="term" value="F:ATP binding"/>
    <property type="evidence" value="ECO:0007669"/>
    <property type="project" value="InterPro"/>
</dbReference>
<evidence type="ECO:0000259" key="3">
    <source>
        <dbReference type="PROSITE" id="PS50011"/>
    </source>
</evidence>
<dbReference type="Pfam" id="PF03109">
    <property type="entry name" value="ABC1"/>
    <property type="match status" value="1"/>
</dbReference>
<reference evidence="4 5" key="1">
    <citation type="journal article" date="2012" name="Genome Biol.">
        <title>Genome and low-iron response of an oceanic diatom adapted to chronic iron limitation.</title>
        <authorList>
            <person name="Lommer M."/>
            <person name="Specht M."/>
            <person name="Roy A.S."/>
            <person name="Kraemer L."/>
            <person name="Andreson R."/>
            <person name="Gutowska M.A."/>
            <person name="Wolf J."/>
            <person name="Bergner S.V."/>
            <person name="Schilhabel M.B."/>
            <person name="Klostermeier U.C."/>
            <person name="Beiko R.G."/>
            <person name="Rosenstiel P."/>
            <person name="Hippler M."/>
            <person name="Laroche J."/>
        </authorList>
    </citation>
    <scope>NUCLEOTIDE SEQUENCE [LARGE SCALE GENOMIC DNA]</scope>
    <source>
        <strain evidence="4 5">CCMP1005</strain>
    </source>
</reference>
<dbReference type="EMBL" id="AGNL01046966">
    <property type="protein sequence ID" value="EJK47436.1"/>
    <property type="molecule type" value="Genomic_DNA"/>
</dbReference>
<dbReference type="InterPro" id="IPR004147">
    <property type="entry name" value="ABC1_dom"/>
</dbReference>
<dbReference type="OMA" id="FQHELAI"/>